<gene>
    <name evidence="10 11 12" type="primary">LOC110974290</name>
</gene>
<dbReference type="AlphaFoldDB" id="A0A8B7XL38"/>
<keyword evidence="4 8" id="KW-1133">Transmembrane helix</keyword>
<evidence type="ECO:0000256" key="1">
    <source>
        <dbReference type="ARBA" id="ARBA00004141"/>
    </source>
</evidence>
<dbReference type="RefSeq" id="XP_022081521.1">
    <property type="nucleotide sequence ID" value="XM_022225829.1"/>
</dbReference>
<name>A0A8B7XL38_ACAPL</name>
<evidence type="ECO:0000256" key="6">
    <source>
        <dbReference type="ARBA" id="ARBA00040778"/>
    </source>
</evidence>
<comment type="subcellular location">
    <subcellularLocation>
        <location evidence="1">Membrane</location>
        <topology evidence="1">Multi-pass membrane protein</topology>
    </subcellularLocation>
</comment>
<accession>A0A8B7XL38</accession>
<feature type="transmembrane region" description="Helical" evidence="8">
    <location>
        <begin position="161"/>
        <end position="182"/>
    </location>
</feature>
<dbReference type="KEGG" id="aplc:110974290"/>
<dbReference type="RefSeq" id="XP_022081520.1">
    <property type="nucleotide sequence ID" value="XM_022225828.1"/>
</dbReference>
<evidence type="ECO:0000313" key="10">
    <source>
        <dbReference type="RefSeq" id="XP_022081519.1"/>
    </source>
</evidence>
<keyword evidence="3 8" id="KW-0812">Transmembrane</keyword>
<keyword evidence="5 8" id="KW-0472">Membrane</keyword>
<dbReference type="Pfam" id="PF02466">
    <property type="entry name" value="Tim17"/>
    <property type="match status" value="1"/>
</dbReference>
<dbReference type="PANTHER" id="PTHR13002:SF1">
    <property type="entry name" value="COMPLEX I ASSEMBLY FACTOR TIMMDC1, MITOCHONDRIAL"/>
    <property type="match status" value="1"/>
</dbReference>
<dbReference type="PANTHER" id="PTHR13002">
    <property type="entry name" value="C3ORF1 PROTEIN-RELATED"/>
    <property type="match status" value="1"/>
</dbReference>
<dbReference type="GO" id="GO:0005739">
    <property type="term" value="C:mitochondrion"/>
    <property type="evidence" value="ECO:0007669"/>
    <property type="project" value="TreeGrafter"/>
</dbReference>
<evidence type="ECO:0000256" key="3">
    <source>
        <dbReference type="ARBA" id="ARBA00022692"/>
    </source>
</evidence>
<dbReference type="GO" id="GO:0016020">
    <property type="term" value="C:membrane"/>
    <property type="evidence" value="ECO:0007669"/>
    <property type="project" value="UniProtKB-SubCell"/>
</dbReference>
<evidence type="ECO:0000313" key="9">
    <source>
        <dbReference type="Proteomes" id="UP000694845"/>
    </source>
</evidence>
<feature type="transmembrane region" description="Helical" evidence="8">
    <location>
        <begin position="47"/>
        <end position="67"/>
    </location>
</feature>
<dbReference type="GO" id="GO:0032981">
    <property type="term" value="P:mitochondrial respiratory chain complex I assembly"/>
    <property type="evidence" value="ECO:0007669"/>
    <property type="project" value="InterPro"/>
</dbReference>
<evidence type="ECO:0000256" key="5">
    <source>
        <dbReference type="ARBA" id="ARBA00023136"/>
    </source>
</evidence>
<organism evidence="9 10">
    <name type="scientific">Acanthaster planci</name>
    <name type="common">Crown-of-thorns starfish</name>
    <dbReference type="NCBI Taxonomy" id="133434"/>
    <lineage>
        <taxon>Eukaryota</taxon>
        <taxon>Metazoa</taxon>
        <taxon>Echinodermata</taxon>
        <taxon>Eleutherozoa</taxon>
        <taxon>Asterozoa</taxon>
        <taxon>Asteroidea</taxon>
        <taxon>Valvatacea</taxon>
        <taxon>Valvatida</taxon>
        <taxon>Acanthasteridae</taxon>
        <taxon>Acanthaster</taxon>
    </lineage>
</organism>
<feature type="transmembrane region" description="Helical" evidence="8">
    <location>
        <begin position="111"/>
        <end position="132"/>
    </location>
</feature>
<evidence type="ECO:0000256" key="2">
    <source>
        <dbReference type="ARBA" id="ARBA00008444"/>
    </source>
</evidence>
<reference evidence="10 11" key="1">
    <citation type="submission" date="2025-04" db="UniProtKB">
        <authorList>
            <consortium name="RefSeq"/>
        </authorList>
    </citation>
    <scope>IDENTIFICATION</scope>
</reference>
<proteinExistence type="inferred from homology"/>
<sequence>MEGDSGATTIAKATFDGNDLEKKETGWDRVKQAFVADQENKDIPRELYEMILMATMGMLMGYAYGGVPASRHARERYIQKSGAAIYSSRLEATGASYNAGMRGFIRYGYRWGWRTALLAAGFHGISTFMAVYRDKVDMTNYVSAAVVTGSLYRVNLGLRGLVGGAFVGAVVGIPAGLILIGVQKLQGETMLEKNKRDRREKAIAREKELELRRQTTPLLLDYMEKNMKQSSKPENSEAASS</sequence>
<dbReference type="InterPro" id="IPR055299">
    <property type="entry name" value="TIMMDC1"/>
</dbReference>
<evidence type="ECO:0000313" key="12">
    <source>
        <dbReference type="RefSeq" id="XP_022081521.1"/>
    </source>
</evidence>
<evidence type="ECO:0000256" key="7">
    <source>
        <dbReference type="ARBA" id="ARBA00041344"/>
    </source>
</evidence>
<evidence type="ECO:0000256" key="8">
    <source>
        <dbReference type="SAM" id="Phobius"/>
    </source>
</evidence>
<evidence type="ECO:0000256" key="4">
    <source>
        <dbReference type="ARBA" id="ARBA00022989"/>
    </source>
</evidence>
<protein>
    <recommendedName>
        <fullName evidence="6">Complex I assembly factor TIMMDC1, mitochondrial</fullName>
    </recommendedName>
    <alternativeName>
        <fullName evidence="7">Translocase of inner mitochondrial membrane domain-containing protein 1</fullName>
    </alternativeName>
</protein>
<dbReference type="OMA" id="SYMNFME"/>
<comment type="similarity">
    <text evidence="2">Belongs to the Tim17/Tim22/Tim23 family.</text>
</comment>
<dbReference type="GeneID" id="110974290"/>
<dbReference type="Proteomes" id="UP000694845">
    <property type="component" value="Unplaced"/>
</dbReference>
<keyword evidence="9" id="KW-1185">Reference proteome</keyword>
<dbReference type="RefSeq" id="XP_022081519.1">
    <property type="nucleotide sequence ID" value="XM_022225827.1"/>
</dbReference>
<dbReference type="OrthoDB" id="5826189at2759"/>
<evidence type="ECO:0000313" key="11">
    <source>
        <dbReference type="RefSeq" id="XP_022081520.1"/>
    </source>
</evidence>